<dbReference type="AlphaFoldDB" id="A0A9P7ANH6"/>
<evidence type="ECO:0000313" key="1">
    <source>
        <dbReference type="EMBL" id="KAG1793040.1"/>
    </source>
</evidence>
<comment type="caution">
    <text evidence="1">The sequence shown here is derived from an EMBL/GenBank/DDBJ whole genome shotgun (WGS) entry which is preliminary data.</text>
</comment>
<organism evidence="1 2">
    <name type="scientific">Suillus subaureus</name>
    <dbReference type="NCBI Taxonomy" id="48587"/>
    <lineage>
        <taxon>Eukaryota</taxon>
        <taxon>Fungi</taxon>
        <taxon>Dikarya</taxon>
        <taxon>Basidiomycota</taxon>
        <taxon>Agaricomycotina</taxon>
        <taxon>Agaricomycetes</taxon>
        <taxon>Agaricomycetidae</taxon>
        <taxon>Boletales</taxon>
        <taxon>Suillineae</taxon>
        <taxon>Suillaceae</taxon>
        <taxon>Suillus</taxon>
    </lineage>
</organism>
<dbReference type="RefSeq" id="XP_041184966.1">
    <property type="nucleotide sequence ID" value="XM_041332157.1"/>
</dbReference>
<dbReference type="GeneID" id="64626174"/>
<dbReference type="Proteomes" id="UP000807769">
    <property type="component" value="Unassembled WGS sequence"/>
</dbReference>
<evidence type="ECO:0000313" key="2">
    <source>
        <dbReference type="Proteomes" id="UP000807769"/>
    </source>
</evidence>
<keyword evidence="2" id="KW-1185">Reference proteome</keyword>
<proteinExistence type="predicted"/>
<feature type="non-terminal residue" evidence="1">
    <location>
        <position position="1"/>
    </location>
</feature>
<reference evidence="1" key="1">
    <citation type="journal article" date="2020" name="New Phytol.">
        <title>Comparative genomics reveals dynamic genome evolution in host specialist ectomycorrhizal fungi.</title>
        <authorList>
            <person name="Lofgren L.A."/>
            <person name="Nguyen N.H."/>
            <person name="Vilgalys R."/>
            <person name="Ruytinx J."/>
            <person name="Liao H.L."/>
            <person name="Branco S."/>
            <person name="Kuo A."/>
            <person name="LaButti K."/>
            <person name="Lipzen A."/>
            <person name="Andreopoulos W."/>
            <person name="Pangilinan J."/>
            <person name="Riley R."/>
            <person name="Hundley H."/>
            <person name="Na H."/>
            <person name="Barry K."/>
            <person name="Grigoriev I.V."/>
            <person name="Stajich J.E."/>
            <person name="Kennedy P.G."/>
        </authorList>
    </citation>
    <scope>NUCLEOTIDE SEQUENCE</scope>
    <source>
        <strain evidence="1">MN1</strain>
    </source>
</reference>
<name>A0A9P7ANH6_9AGAM</name>
<dbReference type="OrthoDB" id="2669721at2759"/>
<accession>A0A9P7ANH6</accession>
<dbReference type="EMBL" id="JABBWG010000466">
    <property type="protein sequence ID" value="KAG1793040.1"/>
    <property type="molecule type" value="Genomic_DNA"/>
</dbReference>
<protein>
    <submittedName>
        <fullName evidence="1">Uncharacterized protein</fullName>
    </submittedName>
</protein>
<gene>
    <name evidence="1" type="ORF">BJ212DRAFT_1292927</name>
</gene>
<sequence>ALIQMYSHPDDDLLQLSSHTVTSCSHLEDICIISIKQILSVVVMIPHKPILPSGVMDEEGRFFMLEKPGLDLSSIGIANIPPDDEDNVPDIE</sequence>